<dbReference type="GO" id="GO:0003700">
    <property type="term" value="F:DNA-binding transcription factor activity"/>
    <property type="evidence" value="ECO:0007669"/>
    <property type="project" value="InterPro"/>
</dbReference>
<dbReference type="InterPro" id="IPR036390">
    <property type="entry name" value="WH_DNA-bd_sf"/>
</dbReference>
<dbReference type="Pfam" id="PF03466">
    <property type="entry name" value="LysR_substrate"/>
    <property type="match status" value="1"/>
</dbReference>
<reference evidence="8" key="1">
    <citation type="submission" date="2016-11" db="EMBL/GenBank/DDBJ databases">
        <authorList>
            <person name="Varghese N."/>
            <person name="Submissions S."/>
        </authorList>
    </citation>
    <scope>NUCLEOTIDE SEQUENCE [LARGE SCALE GENOMIC DNA]</scope>
    <source>
        <strain evidence="8">GAS401</strain>
    </source>
</reference>
<organism evidence="7 8">
    <name type="scientific">Bradyrhizobium erythrophlei</name>
    <dbReference type="NCBI Taxonomy" id="1437360"/>
    <lineage>
        <taxon>Bacteria</taxon>
        <taxon>Pseudomonadati</taxon>
        <taxon>Pseudomonadota</taxon>
        <taxon>Alphaproteobacteria</taxon>
        <taxon>Hyphomicrobiales</taxon>
        <taxon>Nitrobacteraceae</taxon>
        <taxon>Bradyrhizobium</taxon>
    </lineage>
</organism>
<name>A0A1M7UEQ8_9BRAD</name>
<dbReference type="SUPFAM" id="SSF46785">
    <property type="entry name" value="Winged helix' DNA-binding domain"/>
    <property type="match status" value="1"/>
</dbReference>
<dbReference type="Gene3D" id="3.40.190.10">
    <property type="entry name" value="Periplasmic binding protein-like II"/>
    <property type="match status" value="2"/>
</dbReference>
<proteinExistence type="inferred from homology"/>
<evidence type="ECO:0000256" key="1">
    <source>
        <dbReference type="ARBA" id="ARBA00003502"/>
    </source>
</evidence>
<evidence type="ECO:0000256" key="3">
    <source>
        <dbReference type="ARBA" id="ARBA00023015"/>
    </source>
</evidence>
<sequence>MNRISIAQLEAFYWVAELGSVHRAAAHLNVTQPTLSLRLRKLEAELATPVLERYGRGVRVSRAGYAFLAKVKPVLDAYGHLHKAGTPAAVEGRIRIGLAEGFAVVCLRHLVPALAGQYKLLRPEWTVTTSSALEQELSQGNLDLAVLVDPVGDRTLRLLPLGPQTNVWAATTALAKRMGASPRALSRLTVVTTPPPTSMYRNTIAWFSSARQKPGPLCICTSVNAAAQLVAAGIGVGIFPKRMIEAYRPSGALAVVATKPQLTVGRVYLAHHVTADTDRIEAVMRVIESVTADLNYFDVKREHRKSRSKRIVTRR</sequence>
<dbReference type="PANTHER" id="PTHR30126:SF40">
    <property type="entry name" value="HTH-TYPE TRANSCRIPTIONAL REGULATOR GLTR"/>
    <property type="match status" value="1"/>
</dbReference>
<dbReference type="Gene3D" id="1.10.10.10">
    <property type="entry name" value="Winged helix-like DNA-binding domain superfamily/Winged helix DNA-binding domain"/>
    <property type="match status" value="1"/>
</dbReference>
<dbReference type="PRINTS" id="PR00039">
    <property type="entry name" value="HTHLYSR"/>
</dbReference>
<comment type="similarity">
    <text evidence="2">Belongs to the LysR transcriptional regulatory family.</text>
</comment>
<evidence type="ECO:0000313" key="8">
    <source>
        <dbReference type="Proteomes" id="UP000184096"/>
    </source>
</evidence>
<dbReference type="GO" id="GO:0000976">
    <property type="term" value="F:transcription cis-regulatory region binding"/>
    <property type="evidence" value="ECO:0007669"/>
    <property type="project" value="TreeGrafter"/>
</dbReference>
<dbReference type="SUPFAM" id="SSF53850">
    <property type="entry name" value="Periplasmic binding protein-like II"/>
    <property type="match status" value="1"/>
</dbReference>
<dbReference type="Pfam" id="PF00126">
    <property type="entry name" value="HTH_1"/>
    <property type="match status" value="1"/>
</dbReference>
<dbReference type="PROSITE" id="PS50931">
    <property type="entry name" value="HTH_LYSR"/>
    <property type="match status" value="1"/>
</dbReference>
<keyword evidence="3" id="KW-0805">Transcription regulation</keyword>
<keyword evidence="8" id="KW-1185">Reference proteome</keyword>
<dbReference type="PANTHER" id="PTHR30126">
    <property type="entry name" value="HTH-TYPE TRANSCRIPTIONAL REGULATOR"/>
    <property type="match status" value="1"/>
</dbReference>
<accession>A0A1M7UEQ8</accession>
<dbReference type="Proteomes" id="UP000184096">
    <property type="component" value="Chromosome I"/>
</dbReference>
<evidence type="ECO:0000256" key="4">
    <source>
        <dbReference type="ARBA" id="ARBA00023125"/>
    </source>
</evidence>
<evidence type="ECO:0000313" key="7">
    <source>
        <dbReference type="EMBL" id="SHN81375.1"/>
    </source>
</evidence>
<dbReference type="EMBL" id="LT670849">
    <property type="protein sequence ID" value="SHN81375.1"/>
    <property type="molecule type" value="Genomic_DNA"/>
</dbReference>
<dbReference type="OrthoDB" id="9791253at2"/>
<evidence type="ECO:0000259" key="6">
    <source>
        <dbReference type="PROSITE" id="PS50931"/>
    </source>
</evidence>
<dbReference type="InterPro" id="IPR005119">
    <property type="entry name" value="LysR_subst-bd"/>
</dbReference>
<dbReference type="RefSeq" id="WP_072821437.1">
    <property type="nucleotide sequence ID" value="NZ_LT670849.1"/>
</dbReference>
<dbReference type="InterPro" id="IPR036388">
    <property type="entry name" value="WH-like_DNA-bd_sf"/>
</dbReference>
<evidence type="ECO:0000256" key="2">
    <source>
        <dbReference type="ARBA" id="ARBA00009437"/>
    </source>
</evidence>
<evidence type="ECO:0000256" key="5">
    <source>
        <dbReference type="ARBA" id="ARBA00023163"/>
    </source>
</evidence>
<dbReference type="InterPro" id="IPR000847">
    <property type="entry name" value="LysR_HTH_N"/>
</dbReference>
<dbReference type="CDD" id="cd05466">
    <property type="entry name" value="PBP2_LTTR_substrate"/>
    <property type="match status" value="1"/>
</dbReference>
<feature type="domain" description="HTH lysR-type" evidence="6">
    <location>
        <begin position="4"/>
        <end position="61"/>
    </location>
</feature>
<protein>
    <submittedName>
        <fullName evidence="7">DNA-binding transcriptional regulator, LysR family</fullName>
    </submittedName>
</protein>
<keyword evidence="5" id="KW-0804">Transcription</keyword>
<keyword evidence="4 7" id="KW-0238">DNA-binding</keyword>
<comment type="function">
    <text evidence="1">NodD regulates the expression of the nodABCFE genes which encode other nodulation proteins. NodD is also a negative regulator of its own expression. Binds flavonoids as inducers.</text>
</comment>
<gene>
    <name evidence="7" type="ORF">SAMN05444170_4703</name>
</gene>
<dbReference type="AlphaFoldDB" id="A0A1M7UEQ8"/>